<sequence length="93" mass="10616">MDLSKLIAKNLIAQAETQSQLQVILHLLKKNLSENEIERVDLMQRQIFLDTLIQYHEDGLLTLEPAALEVSQTELASIENRLEGLNSERTESE</sequence>
<protein>
    <submittedName>
        <fullName evidence="1">Uncharacterized protein</fullName>
    </submittedName>
</protein>
<accession>A0ABW6AQF0</accession>
<dbReference type="Proteomes" id="UP001597512">
    <property type="component" value="Unassembled WGS sequence"/>
</dbReference>
<dbReference type="EMBL" id="JBHUOM010000023">
    <property type="protein sequence ID" value="MFD2936274.1"/>
    <property type="molecule type" value="Genomic_DNA"/>
</dbReference>
<name>A0ABW6AQF0_9BACT</name>
<comment type="caution">
    <text evidence="1">The sequence shown here is derived from an EMBL/GenBank/DDBJ whole genome shotgun (WGS) entry which is preliminary data.</text>
</comment>
<organism evidence="1 2">
    <name type="scientific">Spirosoma flavum</name>
    <dbReference type="NCBI Taxonomy" id="2048557"/>
    <lineage>
        <taxon>Bacteria</taxon>
        <taxon>Pseudomonadati</taxon>
        <taxon>Bacteroidota</taxon>
        <taxon>Cytophagia</taxon>
        <taxon>Cytophagales</taxon>
        <taxon>Cytophagaceae</taxon>
        <taxon>Spirosoma</taxon>
    </lineage>
</organism>
<evidence type="ECO:0000313" key="1">
    <source>
        <dbReference type="EMBL" id="MFD2936274.1"/>
    </source>
</evidence>
<keyword evidence="2" id="KW-1185">Reference proteome</keyword>
<reference evidence="2" key="1">
    <citation type="journal article" date="2019" name="Int. J. Syst. Evol. Microbiol.">
        <title>The Global Catalogue of Microorganisms (GCM) 10K type strain sequencing project: providing services to taxonomists for standard genome sequencing and annotation.</title>
        <authorList>
            <consortium name="The Broad Institute Genomics Platform"/>
            <consortium name="The Broad Institute Genome Sequencing Center for Infectious Disease"/>
            <person name="Wu L."/>
            <person name="Ma J."/>
        </authorList>
    </citation>
    <scope>NUCLEOTIDE SEQUENCE [LARGE SCALE GENOMIC DNA]</scope>
    <source>
        <strain evidence="2">KCTC 52490</strain>
    </source>
</reference>
<evidence type="ECO:0000313" key="2">
    <source>
        <dbReference type="Proteomes" id="UP001597512"/>
    </source>
</evidence>
<dbReference type="RefSeq" id="WP_381504928.1">
    <property type="nucleotide sequence ID" value="NZ_JBHUOM010000023.1"/>
</dbReference>
<gene>
    <name evidence="1" type="ORF">ACFS25_21010</name>
</gene>
<proteinExistence type="predicted"/>